<dbReference type="PANTHER" id="PTHR43877">
    <property type="entry name" value="AMINOALKYLPHOSPHONATE N-ACETYLTRANSFERASE-RELATED-RELATED"/>
    <property type="match status" value="1"/>
</dbReference>
<dbReference type="PANTHER" id="PTHR43877:SF1">
    <property type="entry name" value="ACETYLTRANSFERASE"/>
    <property type="match status" value="1"/>
</dbReference>
<protein>
    <submittedName>
        <fullName evidence="4">GNAT family N-acetyltransferase</fullName>
    </submittedName>
</protein>
<dbReference type="InterPro" id="IPR000182">
    <property type="entry name" value="GNAT_dom"/>
</dbReference>
<dbReference type="Proteomes" id="UP000230407">
    <property type="component" value="Unassembled WGS sequence"/>
</dbReference>
<dbReference type="AlphaFoldDB" id="A0A2M8M1H2"/>
<dbReference type="InterPro" id="IPR016181">
    <property type="entry name" value="Acyl_CoA_acyltransferase"/>
</dbReference>
<keyword evidence="2" id="KW-0012">Acyltransferase</keyword>
<dbReference type="EMBL" id="PGGW01000008">
    <property type="protein sequence ID" value="PJF01871.1"/>
    <property type="molecule type" value="Genomic_DNA"/>
</dbReference>
<name>A0A2M8M1H2_9ACTN</name>
<evidence type="ECO:0000259" key="3">
    <source>
        <dbReference type="PROSITE" id="PS51186"/>
    </source>
</evidence>
<dbReference type="SUPFAM" id="SSF55729">
    <property type="entry name" value="Acyl-CoA N-acyltransferases (Nat)"/>
    <property type="match status" value="1"/>
</dbReference>
<dbReference type="CDD" id="cd04301">
    <property type="entry name" value="NAT_SF"/>
    <property type="match status" value="1"/>
</dbReference>
<evidence type="ECO:0000256" key="2">
    <source>
        <dbReference type="ARBA" id="ARBA00023315"/>
    </source>
</evidence>
<dbReference type="EMBL" id="PGGW01000038">
    <property type="protein sequence ID" value="PJE98045.1"/>
    <property type="molecule type" value="Genomic_DNA"/>
</dbReference>
<feature type="domain" description="N-acetyltransferase" evidence="3">
    <location>
        <begin position="8"/>
        <end position="161"/>
    </location>
</feature>
<organism evidence="4 6">
    <name type="scientific">Streptomyces carminius</name>
    <dbReference type="NCBI Taxonomy" id="2665496"/>
    <lineage>
        <taxon>Bacteria</taxon>
        <taxon>Bacillati</taxon>
        <taxon>Actinomycetota</taxon>
        <taxon>Actinomycetes</taxon>
        <taxon>Kitasatosporales</taxon>
        <taxon>Streptomycetaceae</taxon>
        <taxon>Streptomyces</taxon>
    </lineage>
</organism>
<dbReference type="Gene3D" id="3.40.630.30">
    <property type="match status" value="1"/>
</dbReference>
<accession>A0A2M8M1H2</accession>
<gene>
    <name evidence="5" type="ORF">CUT44_02040</name>
    <name evidence="4" type="ORF">CUT44_10300</name>
</gene>
<comment type="caution">
    <text evidence="4">The sequence shown here is derived from an EMBL/GenBank/DDBJ whole genome shotgun (WGS) entry which is preliminary data.</text>
</comment>
<evidence type="ECO:0000256" key="1">
    <source>
        <dbReference type="ARBA" id="ARBA00022679"/>
    </source>
</evidence>
<proteinExistence type="predicted"/>
<evidence type="ECO:0000313" key="4">
    <source>
        <dbReference type="EMBL" id="PJE98045.1"/>
    </source>
</evidence>
<keyword evidence="6" id="KW-1185">Reference proteome</keyword>
<evidence type="ECO:0000313" key="6">
    <source>
        <dbReference type="Proteomes" id="UP000230407"/>
    </source>
</evidence>
<dbReference type="Pfam" id="PF00583">
    <property type="entry name" value="Acetyltransf_1"/>
    <property type="match status" value="1"/>
</dbReference>
<evidence type="ECO:0000313" key="5">
    <source>
        <dbReference type="EMBL" id="PJF01871.1"/>
    </source>
</evidence>
<dbReference type="InterPro" id="IPR050832">
    <property type="entry name" value="Bact_Acetyltransf"/>
</dbReference>
<reference evidence="4 6" key="1">
    <citation type="submission" date="2017-11" db="EMBL/GenBank/DDBJ databases">
        <title>Streptomyces carmine sp. nov., a novel actinomycete isolated from Sophora alopecuroides in Xinjiang, China.</title>
        <authorList>
            <person name="Wang Y."/>
            <person name="Luo X."/>
            <person name="Wan C."/>
            <person name="Zhang L."/>
        </authorList>
    </citation>
    <scope>NUCLEOTIDE SEQUENCE [LARGE SCALE GENOMIC DNA]</scope>
    <source>
        <strain evidence="4 6">TRM SA0054</strain>
    </source>
</reference>
<sequence>MTDILTGIDIRPARAGELAAVAELRRRWAMENGREPAGTREEFVRHFTDWARRNAASHRCLVAVRGEAVLGMAWLALVPRVPTPHAPERFSGDVQSVYVVPGERDAGLGGLLVDAVVDLARGLGAERVTVHSSVRAVPVYTRHGFTGSPRLLQTEATRTRR</sequence>
<dbReference type="GO" id="GO:0016747">
    <property type="term" value="F:acyltransferase activity, transferring groups other than amino-acyl groups"/>
    <property type="evidence" value="ECO:0007669"/>
    <property type="project" value="InterPro"/>
</dbReference>
<dbReference type="PROSITE" id="PS51186">
    <property type="entry name" value="GNAT"/>
    <property type="match status" value="1"/>
</dbReference>
<keyword evidence="1 4" id="KW-0808">Transferase</keyword>
<dbReference type="RefSeq" id="WP_100200333.1">
    <property type="nucleotide sequence ID" value="NZ_PGGW01000008.1"/>
</dbReference>